<dbReference type="GeneID" id="26517709"/>
<protein>
    <submittedName>
        <fullName evidence="1">Uncharacterized protein</fullName>
    </submittedName>
</protein>
<keyword evidence="2" id="KW-1185">Reference proteome</keyword>
<gene>
    <name evidence="1" type="ORF">Sm_phiM9_027</name>
</gene>
<reference evidence="2" key="2">
    <citation type="submission" date="2015-03" db="EMBL/GenBank/DDBJ databases">
        <title>The genome and structure of Sinorhizobium meliloti phage phiM9.</title>
        <authorList>
            <person name="Johnson M.C."/>
            <person name="Tatum K.B."/>
            <person name="Lynn J.S."/>
            <person name="Brewer T.E."/>
            <person name="Washburn B.K."/>
            <person name="Stroupe M.E."/>
            <person name="Jones K.M."/>
        </authorList>
    </citation>
    <scope>NUCLEOTIDE SEQUENCE [LARGE SCALE GENOMIC DNA]</scope>
</reference>
<evidence type="ECO:0000313" key="2">
    <source>
        <dbReference type="Proteomes" id="UP000033804"/>
    </source>
</evidence>
<dbReference type="Proteomes" id="UP000033804">
    <property type="component" value="Segment"/>
</dbReference>
<sequence length="45" mass="4877">MTVFGTTRGTLREIERLEPPRDFASTVSVIANVATIAKRTATRAA</sequence>
<evidence type="ECO:0000313" key="1">
    <source>
        <dbReference type="EMBL" id="AKE44657.1"/>
    </source>
</evidence>
<dbReference type="EMBL" id="KP881232">
    <property type="protein sequence ID" value="AKE44657.1"/>
    <property type="molecule type" value="Genomic_DNA"/>
</dbReference>
<reference evidence="1 2" key="1">
    <citation type="journal article" date="2015" name="J. Virol.">
        <title>Sinorhizobium meliloti Phage ?M9 Defines a New Group of T4 Superfamily Phages with Unusual Genomic Features but a Common T=16 Capsid.</title>
        <authorList>
            <person name="Johnson M.C."/>
            <person name="Tatum K.B."/>
            <person name="Lynn J.S."/>
            <person name="Brewer T.E."/>
            <person name="Lu S."/>
            <person name="Washburn B.K."/>
            <person name="Stroupe M.E."/>
            <person name="Jones K.M."/>
        </authorList>
    </citation>
    <scope>NUCLEOTIDE SEQUENCE [LARGE SCALE GENOMIC DNA]</scope>
</reference>
<dbReference type="RefSeq" id="YP_009189411.1">
    <property type="nucleotide sequence ID" value="NC_028676.1"/>
</dbReference>
<dbReference type="KEGG" id="vg:26517709"/>
<organism evidence="1 2">
    <name type="scientific">Sinorhizobium phage phiM9</name>
    <dbReference type="NCBI Taxonomy" id="1636182"/>
    <lineage>
        <taxon>Viruses</taxon>
        <taxon>Duplodnaviria</taxon>
        <taxon>Heunggongvirae</taxon>
        <taxon>Uroviricota</taxon>
        <taxon>Caudoviricetes</taxon>
        <taxon>Pootjesviridae</taxon>
        <taxon>Emnonavirus</taxon>
        <taxon>Emnonavirus phiM9</taxon>
    </lineage>
</organism>
<proteinExistence type="predicted"/>
<accession>A0A0F6R4V1</accession>
<name>A0A0F6R4V1_9CAUD</name>